<evidence type="ECO:0000256" key="1">
    <source>
        <dbReference type="SAM" id="MobiDB-lite"/>
    </source>
</evidence>
<evidence type="ECO:0000313" key="3">
    <source>
        <dbReference type="Proteomes" id="UP001304769"/>
    </source>
</evidence>
<feature type="compositionally biased region" description="Low complexity" evidence="1">
    <location>
        <begin position="1"/>
        <end position="17"/>
    </location>
</feature>
<reference evidence="2 3" key="1">
    <citation type="submission" date="2023-12" db="EMBL/GenBank/DDBJ databases">
        <title>Sinomonas terricola sp. nov, isolated from litchi orchard soil in Guangdong, PR China.</title>
        <authorList>
            <person name="Jiaxin W."/>
            <person name="Yang Z."/>
            <person name="Honghui Z."/>
        </authorList>
    </citation>
    <scope>NUCLEOTIDE SEQUENCE [LARGE SCALE GENOMIC DNA]</scope>
    <source>
        <strain evidence="2 3">JGH33</strain>
    </source>
</reference>
<comment type="caution">
    <text evidence="2">The sequence shown here is derived from an EMBL/GenBank/DDBJ whole genome shotgun (WGS) entry which is preliminary data.</text>
</comment>
<gene>
    <name evidence="2" type="ORF">SPF06_21510</name>
</gene>
<organism evidence="2 3">
    <name type="scientific">Sinomonas terricola</name>
    <dbReference type="NCBI Taxonomy" id="3110330"/>
    <lineage>
        <taxon>Bacteria</taxon>
        <taxon>Bacillati</taxon>
        <taxon>Actinomycetota</taxon>
        <taxon>Actinomycetes</taxon>
        <taxon>Micrococcales</taxon>
        <taxon>Micrococcaceae</taxon>
        <taxon>Sinomonas</taxon>
    </lineage>
</organism>
<feature type="compositionally biased region" description="Polar residues" evidence="1">
    <location>
        <begin position="18"/>
        <end position="37"/>
    </location>
</feature>
<feature type="region of interest" description="Disordered" evidence="1">
    <location>
        <begin position="1"/>
        <end position="47"/>
    </location>
</feature>
<accession>A0ABU5TCA9</accession>
<dbReference type="EMBL" id="JAYGGQ010000026">
    <property type="protein sequence ID" value="MEA5457303.1"/>
    <property type="molecule type" value="Genomic_DNA"/>
</dbReference>
<evidence type="ECO:0008006" key="4">
    <source>
        <dbReference type="Google" id="ProtNLM"/>
    </source>
</evidence>
<evidence type="ECO:0000313" key="2">
    <source>
        <dbReference type="EMBL" id="MEA5457303.1"/>
    </source>
</evidence>
<proteinExistence type="predicted"/>
<dbReference type="Proteomes" id="UP001304769">
    <property type="component" value="Unassembled WGS sequence"/>
</dbReference>
<sequence>MSRPGSDPSPGSSSQGSNTKGGSETVVQPGPTSCQDSSGKDVACSNPDLGVWSNTDQCYWKLADPQKAPPPGKTVSDGAWYQCAGNPTSSNDPFQRVGIASSTQVWLDKPPAGVTQMTPGLAAVELLKRFVFQPIPIGIVPKPDAGSKGSVGLPVWLWVQGPSQQNFGPWAQSATIGGVAISGTAKVTSIDWDLGDGSTITCFSQGTPYQESFGVTPSPDCGHIYSRMSTDQPGGKYTVTARANWTFTWQAAGQTGTNTTSVQSQTQIAIGEMQTVIIS</sequence>
<protein>
    <recommendedName>
        <fullName evidence="4">ATP/GTP-binding protein</fullName>
    </recommendedName>
</protein>
<keyword evidence="3" id="KW-1185">Reference proteome</keyword>
<dbReference type="RefSeq" id="WP_323281215.1">
    <property type="nucleotide sequence ID" value="NZ_JAYGGQ010000026.1"/>
</dbReference>
<name>A0ABU5TCA9_9MICC</name>